<name>A0A922P5F1_9HYPH</name>
<feature type="signal peptide" evidence="1">
    <location>
        <begin position="1"/>
        <end position="21"/>
    </location>
</feature>
<evidence type="ECO:0000313" key="2">
    <source>
        <dbReference type="EMBL" id="KEQ11023.1"/>
    </source>
</evidence>
<dbReference type="Pfam" id="PF16156">
    <property type="entry name" value="DUF4864"/>
    <property type="match status" value="1"/>
</dbReference>
<evidence type="ECO:0000256" key="1">
    <source>
        <dbReference type="SAM" id="SignalP"/>
    </source>
</evidence>
<proteinExistence type="predicted"/>
<sequence length="140" mass="15459">MLRRFACLILSMLLLSAASWAGDPVSNARAVISGQINAFRSDDAEAAYAFASPGIRSTFRTEFQFLEMVRKTYPPVYRADSYAFGRSKLVGGGELVFQEVLISGSQGKDWTAIYELRLMDDGAYKVNGVRLRRNTSSTGI</sequence>
<dbReference type="AlphaFoldDB" id="A0A922P5F1"/>
<feature type="chain" id="PRO_5038031309" description="DUF4864 domain-containing protein" evidence="1">
    <location>
        <begin position="22"/>
        <end position="140"/>
    </location>
</feature>
<dbReference type="Proteomes" id="UP000052167">
    <property type="component" value="Unassembled WGS sequence"/>
</dbReference>
<dbReference type="InterPro" id="IPR032347">
    <property type="entry name" value="DUF4864"/>
</dbReference>
<comment type="caution">
    <text evidence="2">The sequence shown here is derived from an EMBL/GenBank/DDBJ whole genome shotgun (WGS) entry which is preliminary data.</text>
</comment>
<gene>
    <name evidence="2" type="ORF">GV68_01720</name>
</gene>
<dbReference type="EMBL" id="JOKJ01000001">
    <property type="protein sequence ID" value="KEQ11023.1"/>
    <property type="molecule type" value="Genomic_DNA"/>
</dbReference>
<evidence type="ECO:0000313" key="3">
    <source>
        <dbReference type="Proteomes" id="UP000052167"/>
    </source>
</evidence>
<dbReference type="OrthoDB" id="9130422at2"/>
<protein>
    <recommendedName>
        <fullName evidence="4">DUF4864 domain-containing protein</fullName>
    </recommendedName>
</protein>
<accession>A0A922P5F1</accession>
<keyword evidence="1" id="KW-0732">Signal</keyword>
<keyword evidence="3" id="KW-1185">Reference proteome</keyword>
<organism evidence="2 3">
    <name type="scientific">Pseudorhizobium pelagicum</name>
    <dbReference type="NCBI Taxonomy" id="1509405"/>
    <lineage>
        <taxon>Bacteria</taxon>
        <taxon>Pseudomonadati</taxon>
        <taxon>Pseudomonadota</taxon>
        <taxon>Alphaproteobacteria</taxon>
        <taxon>Hyphomicrobiales</taxon>
        <taxon>Rhizobiaceae</taxon>
        <taxon>Rhizobium/Agrobacterium group</taxon>
        <taxon>Pseudorhizobium</taxon>
    </lineage>
</organism>
<reference evidence="2 3" key="1">
    <citation type="submission" date="2014-06" db="EMBL/GenBank/DDBJ databases">
        <title>Rhizobium pelagicum/R2-400B4.</title>
        <authorList>
            <person name="Kimes N.E."/>
            <person name="Lopez-Perez M."/>
        </authorList>
    </citation>
    <scope>NUCLEOTIDE SEQUENCE [LARGE SCALE GENOMIC DNA]</scope>
    <source>
        <strain evidence="2 3">R2-400B4</strain>
    </source>
</reference>
<dbReference type="RefSeq" id="WP_037165954.1">
    <property type="nucleotide sequence ID" value="NZ_CAJXID010000003.1"/>
</dbReference>
<evidence type="ECO:0008006" key="4">
    <source>
        <dbReference type="Google" id="ProtNLM"/>
    </source>
</evidence>